<name>A0A150PC42_SORCE</name>
<dbReference type="InterPro" id="IPR032675">
    <property type="entry name" value="LRR_dom_sf"/>
</dbReference>
<protein>
    <recommendedName>
        <fullName evidence="3">Internalin</fullName>
    </recommendedName>
</protein>
<reference evidence="1 2" key="1">
    <citation type="submission" date="2014-02" db="EMBL/GenBank/DDBJ databases">
        <title>The small core and large imbalanced accessory genome model reveals a collaborative survival strategy of Sorangium cellulosum strains in nature.</title>
        <authorList>
            <person name="Han K."/>
            <person name="Peng R."/>
            <person name="Blom J."/>
            <person name="Li Y.-Z."/>
        </authorList>
    </citation>
    <scope>NUCLEOTIDE SEQUENCE [LARGE SCALE GENOMIC DNA]</scope>
    <source>
        <strain evidence="1 2">So0157-25</strain>
    </source>
</reference>
<organism evidence="1 2">
    <name type="scientific">Sorangium cellulosum</name>
    <name type="common">Polyangium cellulosum</name>
    <dbReference type="NCBI Taxonomy" id="56"/>
    <lineage>
        <taxon>Bacteria</taxon>
        <taxon>Pseudomonadati</taxon>
        <taxon>Myxococcota</taxon>
        <taxon>Polyangia</taxon>
        <taxon>Polyangiales</taxon>
        <taxon>Polyangiaceae</taxon>
        <taxon>Sorangium</taxon>
    </lineage>
</organism>
<proteinExistence type="predicted"/>
<accession>A0A150PC42</accession>
<evidence type="ECO:0008006" key="3">
    <source>
        <dbReference type="Google" id="ProtNLM"/>
    </source>
</evidence>
<evidence type="ECO:0000313" key="1">
    <source>
        <dbReference type="EMBL" id="KYF53237.1"/>
    </source>
</evidence>
<dbReference type="Proteomes" id="UP000075420">
    <property type="component" value="Unassembled WGS sequence"/>
</dbReference>
<evidence type="ECO:0000313" key="2">
    <source>
        <dbReference type="Proteomes" id="UP000075420"/>
    </source>
</evidence>
<dbReference type="SUPFAM" id="SSF52058">
    <property type="entry name" value="L domain-like"/>
    <property type="match status" value="1"/>
</dbReference>
<dbReference type="EMBL" id="JELY01002223">
    <property type="protein sequence ID" value="KYF53237.1"/>
    <property type="molecule type" value="Genomic_DNA"/>
</dbReference>
<sequence>MEEEVVRARYRDRKIFEFWRTSHASLLFLKDLSDVEDLSFVNAKIEDASALSCLSTLKRLFLNGVRVSSGFGFLATLDQIEELHLLNLRGELVLPDLGGLGSLRRFRVWGCKRFSDASVLKGVRDLEEVELVDTALGPDDLLVLFEKASVKYIDSRFGTKRHNDAFSEYLVKFNKKQYRDP</sequence>
<comment type="caution">
    <text evidence="1">The sequence shown here is derived from an EMBL/GenBank/DDBJ whole genome shotgun (WGS) entry which is preliminary data.</text>
</comment>
<gene>
    <name evidence="1" type="ORF">BE08_22850</name>
</gene>
<dbReference type="Gene3D" id="3.80.10.10">
    <property type="entry name" value="Ribonuclease Inhibitor"/>
    <property type="match status" value="1"/>
</dbReference>
<dbReference type="AlphaFoldDB" id="A0A150PC42"/>